<keyword evidence="1" id="KW-0812">Transmembrane</keyword>
<dbReference type="SUPFAM" id="SSF56935">
    <property type="entry name" value="Porins"/>
    <property type="match status" value="1"/>
</dbReference>
<evidence type="ECO:0000256" key="3">
    <source>
        <dbReference type="SAM" id="SignalP"/>
    </source>
</evidence>
<dbReference type="InterPro" id="IPR012910">
    <property type="entry name" value="Plug_dom"/>
</dbReference>
<accession>A0A7K0KE81</accession>
<dbReference type="InterPro" id="IPR023996">
    <property type="entry name" value="TonB-dep_OMP_SusC/RagA"/>
</dbReference>
<dbReference type="NCBIfam" id="TIGR04057">
    <property type="entry name" value="SusC_RagA_signa"/>
    <property type="match status" value="1"/>
</dbReference>
<dbReference type="AlphaFoldDB" id="A0A7K0KE81"/>
<dbReference type="PROSITE" id="PS52016">
    <property type="entry name" value="TONB_DEPENDENT_REC_3"/>
    <property type="match status" value="1"/>
</dbReference>
<dbReference type="InterPro" id="IPR037066">
    <property type="entry name" value="Plug_dom_sf"/>
</dbReference>
<keyword evidence="1" id="KW-0813">Transport</keyword>
<dbReference type="Gene3D" id="2.170.130.10">
    <property type="entry name" value="TonB-dependent receptor, plug domain"/>
    <property type="match status" value="1"/>
</dbReference>
<feature type="signal peptide" evidence="3">
    <location>
        <begin position="1"/>
        <end position="29"/>
    </location>
</feature>
<keyword evidence="7" id="KW-1185">Reference proteome</keyword>
<evidence type="ECO:0000313" key="6">
    <source>
        <dbReference type="EMBL" id="MST84232.1"/>
    </source>
</evidence>
<gene>
    <name evidence="6" type="ORF">FYJ73_06050</name>
</gene>
<dbReference type="InterPro" id="IPR039426">
    <property type="entry name" value="TonB-dep_rcpt-like"/>
</dbReference>
<dbReference type="SUPFAM" id="SSF49464">
    <property type="entry name" value="Carboxypeptidase regulatory domain-like"/>
    <property type="match status" value="1"/>
</dbReference>
<dbReference type="Pfam" id="PF13715">
    <property type="entry name" value="CarbopepD_reg_2"/>
    <property type="match status" value="1"/>
</dbReference>
<keyword evidence="1 2" id="KW-0472">Membrane</keyword>
<reference evidence="6 7" key="1">
    <citation type="submission" date="2019-08" db="EMBL/GenBank/DDBJ databases">
        <title>In-depth cultivation of the pig gut microbiome towards novel bacterial diversity and tailored functional studies.</title>
        <authorList>
            <person name="Wylensek D."/>
            <person name="Hitch T.C.A."/>
            <person name="Clavel T."/>
        </authorList>
    </citation>
    <scope>NUCLEOTIDE SEQUENCE [LARGE SCALE GENOMIC DNA]</scope>
    <source>
        <strain evidence="6 7">LKV-178-WT-2A</strain>
    </source>
</reference>
<keyword evidence="3" id="KW-0732">Signal</keyword>
<evidence type="ECO:0000259" key="4">
    <source>
        <dbReference type="Pfam" id="PF00593"/>
    </source>
</evidence>
<evidence type="ECO:0000313" key="7">
    <source>
        <dbReference type="Proteomes" id="UP000438914"/>
    </source>
</evidence>
<feature type="domain" description="TonB-dependent receptor-like beta-barrel" evidence="4">
    <location>
        <begin position="429"/>
        <end position="848"/>
    </location>
</feature>
<organism evidence="6 7">
    <name type="scientific">Hallella mizrahii</name>
    <dbReference type="NCBI Taxonomy" id="2606637"/>
    <lineage>
        <taxon>Bacteria</taxon>
        <taxon>Pseudomonadati</taxon>
        <taxon>Bacteroidota</taxon>
        <taxon>Bacteroidia</taxon>
        <taxon>Bacteroidales</taxon>
        <taxon>Prevotellaceae</taxon>
        <taxon>Hallella</taxon>
    </lineage>
</organism>
<evidence type="ECO:0000256" key="2">
    <source>
        <dbReference type="RuleBase" id="RU003357"/>
    </source>
</evidence>
<keyword evidence="2" id="KW-0798">TonB box</keyword>
<dbReference type="InterPro" id="IPR008969">
    <property type="entry name" value="CarboxyPept-like_regulatory"/>
</dbReference>
<dbReference type="Pfam" id="PF00593">
    <property type="entry name" value="TonB_dep_Rec_b-barrel"/>
    <property type="match status" value="1"/>
</dbReference>
<dbReference type="RefSeq" id="WP_154533817.1">
    <property type="nucleotide sequence ID" value="NZ_VUNG01000011.1"/>
</dbReference>
<dbReference type="NCBIfam" id="TIGR04056">
    <property type="entry name" value="OMP_RagA_SusC"/>
    <property type="match status" value="1"/>
</dbReference>
<protein>
    <submittedName>
        <fullName evidence="6">SusC/RagA family TonB-linked outer membrane protein</fullName>
    </submittedName>
</protein>
<sequence>MNPSNTIQGKKALRTAFVAAALTLTPPFAAPQATWAESLQQTQQVIRGNVVDENGEAVIGATIVVVGGSAAQGTVTDFDGNFSIKAKPGSKLKISYIGYITKTVTASTNMHVTLKEEATSLQGVEVVAYGVQKKVTVTGALSSVKGEDLVRTPVSSVNNVLAGQLSGVTTVQYSGEPGSDAATIFVRGKGTWVDTNPLVQIDGVDGSLDNIDPNEIESITVLKDASATAVFGVRGANGVILITTKRGQEGKARIAASTNFSILVPNRLIKQASSYDYAMFYNQMDENDGSGHRFSDAVIQKFRDGSDPIRFPNTQWTDYVMKKSTMQTQSNLSISGGTKKVKYFISASMYTTGGLFKQFDQDYVNDFRYHRFNYRANIDINVTNTTTLSANLNGIVDEAKKPYNGQGSAGIIKYMYYSTPFSSPGIIDGRYIINSASTKDNLDGNVLPFVGGDPLGNYYNKGFMNTNRNNLSMDLQIKQDLGMITKGLSWHAKGSYHTDYYVYKNGSATVATYNPIWKGLDDNGQNIFGYRKNGDTTEPAYNESRSKARQWYFETAFNYNRSFGLNTITALALYNQSQQYYPSTYSDIRHGLLGFVGRVTYDWNNRYMAEFNVGYNGSENFAPNKRFGFFPAGSLGWVASDESFFKPIKKVVSFLKLRASWGLVGNDRIGGTRFMYLPDAYNVNQGALFNRTGKDGGSYGYNFGVENGTTKQGAIEAQKNNPDVTWEKAFKQDYGFDIRFLRDKLETSFDYYREHRTDILLIDQTAPTTLGFSLPAANLGEAKSWGYEITVTWNDKIGKDFRYWVKGNLSYNQNKVVERKEAPQTNEYQYQKNHRIGARSQYKFWKYYYKGCEQDYMKEFGVKSFPTQMVANLKPGDAVYVDLDGNGKIDGDDASYNYGFTDDPQYIAGLNLGMQWKNFSFSAQLTGAWNVSRMLSDIFRQPFFSSNSTTEGGLLQFQVENTWNPNNPSQSAEYPRATWTNAAQNYATSTLYEKDAKYLRLKTIQVAYDFHFPLMKTLGLNQLQLALSAYNLFTITPYKWGDPETRASNAPSYPLNRTYTASLKVAF</sequence>
<dbReference type="GO" id="GO:0009279">
    <property type="term" value="C:cell outer membrane"/>
    <property type="evidence" value="ECO:0007669"/>
    <property type="project" value="UniProtKB-SubCell"/>
</dbReference>
<dbReference type="Gene3D" id="2.60.40.1120">
    <property type="entry name" value="Carboxypeptidase-like, regulatory domain"/>
    <property type="match status" value="1"/>
</dbReference>
<dbReference type="FunFam" id="2.170.130.10:FF:000003">
    <property type="entry name" value="SusC/RagA family TonB-linked outer membrane protein"/>
    <property type="match status" value="1"/>
</dbReference>
<feature type="chain" id="PRO_5029579749" evidence="3">
    <location>
        <begin position="30"/>
        <end position="1067"/>
    </location>
</feature>
<dbReference type="Pfam" id="PF07715">
    <property type="entry name" value="Plug"/>
    <property type="match status" value="1"/>
</dbReference>
<dbReference type="EMBL" id="VUNG01000011">
    <property type="protein sequence ID" value="MST84232.1"/>
    <property type="molecule type" value="Genomic_DNA"/>
</dbReference>
<evidence type="ECO:0000256" key="1">
    <source>
        <dbReference type="PROSITE-ProRule" id="PRU01360"/>
    </source>
</evidence>
<name>A0A7K0KE81_9BACT</name>
<comment type="subcellular location">
    <subcellularLocation>
        <location evidence="1">Cell outer membrane</location>
        <topology evidence="1">Multi-pass membrane protein</topology>
    </subcellularLocation>
</comment>
<keyword evidence="1" id="KW-0998">Cell outer membrane</keyword>
<comment type="caution">
    <text evidence="6">The sequence shown here is derived from an EMBL/GenBank/DDBJ whole genome shotgun (WGS) entry which is preliminary data.</text>
</comment>
<dbReference type="InterPro" id="IPR023997">
    <property type="entry name" value="TonB-dep_OMP_SusC/RagA_CS"/>
</dbReference>
<comment type="similarity">
    <text evidence="1 2">Belongs to the TonB-dependent receptor family.</text>
</comment>
<proteinExistence type="inferred from homology"/>
<dbReference type="InterPro" id="IPR000531">
    <property type="entry name" value="Beta-barrel_TonB"/>
</dbReference>
<dbReference type="Proteomes" id="UP000438914">
    <property type="component" value="Unassembled WGS sequence"/>
</dbReference>
<keyword evidence="1" id="KW-1134">Transmembrane beta strand</keyword>
<evidence type="ECO:0000259" key="5">
    <source>
        <dbReference type="Pfam" id="PF07715"/>
    </source>
</evidence>
<feature type="domain" description="TonB-dependent receptor plug" evidence="5">
    <location>
        <begin position="134"/>
        <end position="239"/>
    </location>
</feature>